<dbReference type="AlphaFoldDB" id="A0A7X8TJG4"/>
<comment type="caution">
    <text evidence="2">The sequence shown here is derived from an EMBL/GenBank/DDBJ whole genome shotgun (WGS) entry which is preliminary data.</text>
</comment>
<sequence>MFKDWRQRRAVKRIKPGDGHALKRYRWWQMLSRALYYFETTDHEGERHSYAVDVDYWTYFFSEAKADLYLDGKHHAHSKLPAAFPVPGGTLQVKMGPVGLKHCHFHSESGVEHPLVPEPSSAEGHRARLEQNRPGLSRLLGVTSLVVLIVAFILGIPQLVEMVTSWDIVAQYTGTWVSPIQIPDWLNGVLIFGAILASVERALRLRYNWLLDGGGDIDLDFS</sequence>
<keyword evidence="1" id="KW-0472">Membrane</keyword>
<feature type="transmembrane region" description="Helical" evidence="1">
    <location>
        <begin position="180"/>
        <end position="199"/>
    </location>
</feature>
<name>A0A7X8TJG4_9MICC</name>
<dbReference type="Proteomes" id="UP000523139">
    <property type="component" value="Unassembled WGS sequence"/>
</dbReference>
<evidence type="ECO:0000313" key="3">
    <source>
        <dbReference type="Proteomes" id="UP000523139"/>
    </source>
</evidence>
<accession>A0A7X8TJG4</accession>
<feature type="transmembrane region" description="Helical" evidence="1">
    <location>
        <begin position="136"/>
        <end position="160"/>
    </location>
</feature>
<evidence type="ECO:0000313" key="2">
    <source>
        <dbReference type="EMBL" id="NLS09467.1"/>
    </source>
</evidence>
<organism evidence="2 3">
    <name type="scientific">Nesterenkonia sedimenti</name>
    <dbReference type="NCBI Taxonomy" id="1463632"/>
    <lineage>
        <taxon>Bacteria</taxon>
        <taxon>Bacillati</taxon>
        <taxon>Actinomycetota</taxon>
        <taxon>Actinomycetes</taxon>
        <taxon>Micrococcales</taxon>
        <taxon>Micrococcaceae</taxon>
        <taxon>Nesterenkonia</taxon>
    </lineage>
</organism>
<keyword evidence="3" id="KW-1185">Reference proteome</keyword>
<keyword evidence="1" id="KW-1133">Transmembrane helix</keyword>
<gene>
    <name evidence="2" type="ORF">HGQ17_05485</name>
</gene>
<proteinExistence type="predicted"/>
<reference evidence="2 3" key="1">
    <citation type="submission" date="2020-04" db="EMBL/GenBank/DDBJ databases">
        <title>Nesterenkonia sp. nov., isolated from marine sediment.</title>
        <authorList>
            <person name="Zhang G."/>
        </authorList>
    </citation>
    <scope>NUCLEOTIDE SEQUENCE [LARGE SCALE GENOMIC DNA]</scope>
    <source>
        <strain evidence="2 3">MY13</strain>
    </source>
</reference>
<dbReference type="EMBL" id="JABAHY010000003">
    <property type="protein sequence ID" value="NLS09467.1"/>
    <property type="molecule type" value="Genomic_DNA"/>
</dbReference>
<protein>
    <submittedName>
        <fullName evidence="2">Uncharacterized protein</fullName>
    </submittedName>
</protein>
<dbReference type="RefSeq" id="WP_168886960.1">
    <property type="nucleotide sequence ID" value="NZ_JABAHY010000003.1"/>
</dbReference>
<keyword evidence="1" id="KW-0812">Transmembrane</keyword>
<evidence type="ECO:0000256" key="1">
    <source>
        <dbReference type="SAM" id="Phobius"/>
    </source>
</evidence>